<keyword evidence="11" id="KW-0007">Acetylation</keyword>
<evidence type="ECO:0000256" key="21">
    <source>
        <dbReference type="RuleBase" id="RU367080"/>
    </source>
</evidence>
<dbReference type="PANTHER" id="PTHR14732">
    <property type="entry name" value="RNA POLYMERASE II SUBUNIT B1 CTD PHOSPHATASE RPAP2-RELATED"/>
    <property type="match status" value="1"/>
</dbReference>
<evidence type="ECO:0000256" key="11">
    <source>
        <dbReference type="ARBA" id="ARBA00022990"/>
    </source>
</evidence>
<evidence type="ECO:0000256" key="12">
    <source>
        <dbReference type="ARBA" id="ARBA00023015"/>
    </source>
</evidence>
<feature type="compositionally biased region" description="Polar residues" evidence="22">
    <location>
        <begin position="15"/>
        <end position="31"/>
    </location>
</feature>
<dbReference type="GeneTree" id="ENSGT00390000017965"/>
<dbReference type="GO" id="GO:0043175">
    <property type="term" value="F:RNA polymerase core enzyme binding"/>
    <property type="evidence" value="ECO:0007669"/>
    <property type="project" value="UniProtKB-UniRule"/>
</dbReference>
<evidence type="ECO:0000313" key="25">
    <source>
        <dbReference type="Proteomes" id="UP000002494"/>
    </source>
</evidence>
<evidence type="ECO:0000256" key="5">
    <source>
        <dbReference type="ARBA" id="ARBA00022553"/>
    </source>
</evidence>
<dbReference type="GO" id="GO:0005634">
    <property type="term" value="C:nucleus"/>
    <property type="evidence" value="ECO:0007669"/>
    <property type="project" value="UniProtKB-SubCell"/>
</dbReference>
<comment type="catalytic activity">
    <reaction evidence="19 21">
        <text>O-phospho-L-threonyl-[protein] + H2O = L-threonyl-[protein] + phosphate</text>
        <dbReference type="Rhea" id="RHEA:47004"/>
        <dbReference type="Rhea" id="RHEA-COMP:11060"/>
        <dbReference type="Rhea" id="RHEA-COMP:11605"/>
        <dbReference type="ChEBI" id="CHEBI:15377"/>
        <dbReference type="ChEBI" id="CHEBI:30013"/>
        <dbReference type="ChEBI" id="CHEBI:43474"/>
        <dbReference type="ChEBI" id="CHEBI:61977"/>
        <dbReference type="EC" id="3.1.3.16"/>
    </reaction>
</comment>
<comment type="similarity">
    <text evidence="3 20 21">Belongs to the RPAP2 family.</text>
</comment>
<evidence type="ECO:0000259" key="23">
    <source>
        <dbReference type="PROSITE" id="PS51479"/>
    </source>
</evidence>
<keyword evidence="15 21" id="KW-0539">Nucleus</keyword>
<keyword evidence="25" id="KW-1185">Reference proteome</keyword>
<feature type="region of interest" description="Disordered" evidence="22">
    <location>
        <begin position="1"/>
        <end position="37"/>
    </location>
</feature>
<proteinExistence type="evidence at protein level"/>
<evidence type="ECO:0000256" key="8">
    <source>
        <dbReference type="ARBA" id="ARBA00022801"/>
    </source>
</evidence>
<dbReference type="AlphaFoldDB" id="A0A8I5ZL24"/>
<comment type="function">
    <text evidence="17">Protein phosphatase that displays CTD phosphatase activity and regulates transcription of snRNA genes. Recognizes and binds phosphorylated 'Ser-7' of the C-terminal heptapeptide repeat domain (CTD) of the largest RNA polymerase II subunit POLR2A, and mediates dephosphorylation of 'Ser-5' of the CTD, thereby promoting transcription of snRNA genes. Downstream of EIF2AK3/PERK, dephosphorylates ERN1, a sensor for the endoplasmic reticulum unfolded protein response (UPR), to abort failed ER-stress adaptation and trigger apoptosis.</text>
</comment>
<comment type="subcellular location">
    <subcellularLocation>
        <location evidence="2">Cytoplasm</location>
    </subcellularLocation>
    <subcellularLocation>
        <location evidence="1 21">Nucleus</location>
    </subcellularLocation>
</comment>
<evidence type="ECO:0000256" key="3">
    <source>
        <dbReference type="ARBA" id="ARBA00005676"/>
    </source>
</evidence>
<evidence type="ECO:0000256" key="9">
    <source>
        <dbReference type="ARBA" id="ARBA00022833"/>
    </source>
</evidence>
<evidence type="ECO:0000256" key="4">
    <source>
        <dbReference type="ARBA" id="ARBA00022490"/>
    </source>
</evidence>
<reference evidence="24" key="3">
    <citation type="submission" date="2025-09" db="UniProtKB">
        <authorList>
            <consortium name="Ensembl"/>
        </authorList>
    </citation>
    <scope>IDENTIFICATION</scope>
    <source>
        <strain evidence="24">Brown Norway</strain>
    </source>
</reference>
<evidence type="ECO:0000256" key="2">
    <source>
        <dbReference type="ARBA" id="ARBA00004496"/>
    </source>
</evidence>
<keyword evidence="7 21" id="KW-0863">Zinc-finger</keyword>
<feature type="domain" description="RTR1-type" evidence="23">
    <location>
        <begin position="77"/>
        <end position="160"/>
    </location>
</feature>
<gene>
    <name evidence="24 26" type="primary">Rpap2</name>
</gene>
<reference evidence="24" key="1">
    <citation type="submission" date="2024-01" db="EMBL/GenBank/DDBJ databases">
        <title>GRCr8: a new rat reference genome assembly contstructed from accurate long reads and long range scaffolding.</title>
        <authorList>
            <person name="Doris P.A."/>
            <person name="Kalbfleisch T."/>
            <person name="Li K."/>
            <person name="Howe K."/>
            <person name="Wood J."/>
        </authorList>
    </citation>
    <scope>NUCLEOTIDE SEQUENCE [LARGE SCALE GENOMIC DNA]</scope>
    <source>
        <strain evidence="24">Brown Norway</strain>
    </source>
</reference>
<dbReference type="Proteomes" id="UP000002494">
    <property type="component" value="Chromosome 14"/>
</dbReference>
<comment type="subunit">
    <text evidence="16">Associates with the RNA polymerase II complex. Interacts with transcribing RNA polymerase II phosphorylated on 'Ser-7' on CTD.</text>
</comment>
<keyword evidence="27" id="KW-1267">Proteomics identification</keyword>
<evidence type="ECO:0000256" key="13">
    <source>
        <dbReference type="ARBA" id="ARBA00023054"/>
    </source>
</evidence>
<evidence type="ECO:0000256" key="6">
    <source>
        <dbReference type="ARBA" id="ARBA00022723"/>
    </source>
</evidence>
<evidence type="ECO:0000256" key="19">
    <source>
        <dbReference type="ARBA" id="ARBA00048336"/>
    </source>
</evidence>
<keyword evidence="14" id="KW-0804">Transcription</keyword>
<dbReference type="Ensembl" id="ENSRNOT00000102281.2">
    <property type="protein sequence ID" value="ENSRNOP00000078517.1"/>
    <property type="gene ID" value="ENSRNOG00000023484.9"/>
</dbReference>
<evidence type="ECO:0007829" key="27">
    <source>
        <dbReference type="PeptideAtlas" id="A0A8I5ZL24"/>
    </source>
</evidence>
<keyword evidence="4" id="KW-0963">Cytoplasm</keyword>
<dbReference type="EC" id="3.1.3.16" evidence="21"/>
<dbReference type="Pfam" id="PF04181">
    <property type="entry name" value="RPAP2_Rtr1"/>
    <property type="match status" value="1"/>
</dbReference>
<evidence type="ECO:0000256" key="1">
    <source>
        <dbReference type="ARBA" id="ARBA00004123"/>
    </source>
</evidence>
<protein>
    <recommendedName>
        <fullName evidence="21">RNA polymerase II subunit B1 CTD phosphatase RPAP2 homolog</fullName>
        <ecNumber evidence="21">3.1.3.16</ecNumber>
    </recommendedName>
</protein>
<sequence>MADSAVPYSLGPSARASSTHRVATGTKQTSALKRRDASKRQAELEAALQRKVESERRAVRLVEQLLEENITEEFLKECGMFITPAHYSDVVDERAIIKLCGYPLCQKKLGVIPKQKYRISTKTNKVYDITERKSFCSNFCYKASKFFEAQIPKTPVWVREEERPPEFQLLKKGQSGCSGEVVQFFRDAVTAADVDAYGAFDAQCEPASSSTWSERASDERASDEEGPGFVSSLLPGNRPKAVGTKPQPHRQSSTVKKKAAQKMTSKHGEQTVSEVTEQLSNCRLDSQEKVATCKLPAKKENTQISSPGPLCDRLNTSTVSENKHSVSQVTLVGISKKSAEHFRSKFAKSNPGSGSASGLVQVRPEVAKANLLRVLKDTLTEWKTDETLKFLYGQDHGSVCLQPSAASGPDEELDEDDISCQAQNTLDETLPFRGSDTAIKPLPSYESLKKETEMLNLRVREFYRGRCVLNEDSTKSQDSKEVGLHDKCFRLLIFRELTELPGLLGPLQITMGDIYTELKNLVQTFRLSNRNIIHKPVEWTLIAVVLLSLLTPILGIQKHSPKNVVFTQFIATLLTELHLKCEDLENLAMIFRTSC</sequence>
<keyword evidence="13" id="KW-0175">Coiled coil</keyword>
<evidence type="ECO:0000256" key="15">
    <source>
        <dbReference type="ARBA" id="ARBA00023242"/>
    </source>
</evidence>
<dbReference type="GO" id="GO:0008420">
    <property type="term" value="F:RNA polymerase II CTD heptapeptide repeat phosphatase activity"/>
    <property type="evidence" value="ECO:0007669"/>
    <property type="project" value="UniProtKB-UniRule"/>
</dbReference>
<evidence type="ECO:0000256" key="16">
    <source>
        <dbReference type="ARBA" id="ARBA00025886"/>
    </source>
</evidence>
<dbReference type="RGD" id="1309034">
    <property type="gene designation" value="Rpap2"/>
</dbReference>
<evidence type="ECO:0000256" key="22">
    <source>
        <dbReference type="SAM" id="MobiDB-lite"/>
    </source>
</evidence>
<name>A0A8I5ZL24_RAT</name>
<dbReference type="GO" id="GO:0005737">
    <property type="term" value="C:cytoplasm"/>
    <property type="evidence" value="ECO:0007669"/>
    <property type="project" value="UniProtKB-SubCell"/>
</dbReference>
<dbReference type="FunFam" id="1.25.40.820:FF:000001">
    <property type="entry name" value="RNA polymerase II subunit B1 CTD phosphatase Rpap2"/>
    <property type="match status" value="1"/>
</dbReference>
<dbReference type="InterPro" id="IPR007308">
    <property type="entry name" value="Rtr1/RPAP2_dom"/>
</dbReference>
<keyword evidence="5" id="KW-0597">Phosphoprotein</keyword>
<dbReference type="InterPro" id="IPR038534">
    <property type="entry name" value="Rtr1/RPAP2_sf"/>
</dbReference>
<organism evidence="24 25">
    <name type="scientific">Rattus norvegicus</name>
    <name type="common">Rat</name>
    <dbReference type="NCBI Taxonomy" id="10116"/>
    <lineage>
        <taxon>Eukaryota</taxon>
        <taxon>Metazoa</taxon>
        <taxon>Chordata</taxon>
        <taxon>Craniata</taxon>
        <taxon>Vertebrata</taxon>
        <taxon>Euteleostomi</taxon>
        <taxon>Mammalia</taxon>
        <taxon>Eutheria</taxon>
        <taxon>Euarchontoglires</taxon>
        <taxon>Glires</taxon>
        <taxon>Rodentia</taxon>
        <taxon>Myomorpha</taxon>
        <taxon>Muroidea</taxon>
        <taxon>Muridae</taxon>
        <taxon>Murinae</taxon>
        <taxon>Rattus</taxon>
    </lineage>
</organism>
<evidence type="ECO:0000256" key="17">
    <source>
        <dbReference type="ARBA" id="ARBA00045547"/>
    </source>
</evidence>
<evidence type="ECO:0000313" key="26">
    <source>
        <dbReference type="RGD" id="1309034"/>
    </source>
</evidence>
<dbReference type="PROSITE" id="PS51479">
    <property type="entry name" value="ZF_RTR1"/>
    <property type="match status" value="1"/>
</dbReference>
<evidence type="ECO:0000256" key="20">
    <source>
        <dbReference type="PROSITE-ProRule" id="PRU00812"/>
    </source>
</evidence>
<keyword evidence="8 21" id="KW-0378">Hydrolase</keyword>
<evidence type="ECO:0000256" key="7">
    <source>
        <dbReference type="ARBA" id="ARBA00022771"/>
    </source>
</evidence>
<keyword evidence="6 21" id="KW-0479">Metal-binding</keyword>
<keyword evidence="12" id="KW-0805">Transcription regulation</keyword>
<evidence type="ECO:0000256" key="14">
    <source>
        <dbReference type="ARBA" id="ARBA00023163"/>
    </source>
</evidence>
<comment type="catalytic activity">
    <reaction evidence="18 21">
        <text>O-phospho-L-seryl-[protein] + H2O = L-seryl-[protein] + phosphate</text>
        <dbReference type="Rhea" id="RHEA:20629"/>
        <dbReference type="Rhea" id="RHEA-COMP:9863"/>
        <dbReference type="Rhea" id="RHEA-COMP:11604"/>
        <dbReference type="ChEBI" id="CHEBI:15377"/>
        <dbReference type="ChEBI" id="CHEBI:29999"/>
        <dbReference type="ChEBI" id="CHEBI:43474"/>
        <dbReference type="ChEBI" id="CHEBI:83421"/>
        <dbReference type="EC" id="3.1.3.16"/>
    </reaction>
</comment>
<keyword evidence="10 21" id="KW-0904">Protein phosphatase</keyword>
<accession>A0A8I5ZL24</accession>
<feature type="region of interest" description="Disordered" evidence="22">
    <location>
        <begin position="208"/>
        <end position="272"/>
    </location>
</feature>
<evidence type="ECO:0000256" key="18">
    <source>
        <dbReference type="ARBA" id="ARBA00047761"/>
    </source>
</evidence>
<reference evidence="24" key="2">
    <citation type="submission" date="2025-08" db="UniProtKB">
        <authorList>
            <consortium name="Ensembl"/>
        </authorList>
    </citation>
    <scope>IDENTIFICATION</scope>
    <source>
        <strain evidence="24">Brown Norway</strain>
    </source>
</reference>
<dbReference type="PANTHER" id="PTHR14732:SF0">
    <property type="entry name" value="RNA POLYMERASE II SUBUNIT B1 CTD PHOSPHATASE RPAP2-RELATED"/>
    <property type="match status" value="1"/>
</dbReference>
<evidence type="ECO:0000313" key="24">
    <source>
        <dbReference type="Ensembl" id="ENSRNOP00000078517.1"/>
    </source>
</evidence>
<dbReference type="GO" id="GO:0008270">
    <property type="term" value="F:zinc ion binding"/>
    <property type="evidence" value="ECO:0007669"/>
    <property type="project" value="UniProtKB-KW"/>
</dbReference>
<evidence type="ECO:0000256" key="10">
    <source>
        <dbReference type="ARBA" id="ARBA00022912"/>
    </source>
</evidence>
<dbReference type="InterPro" id="IPR039693">
    <property type="entry name" value="Rtr1/RPAP2"/>
</dbReference>
<dbReference type="Gene3D" id="1.25.40.820">
    <property type="match status" value="1"/>
</dbReference>
<keyword evidence="9 21" id="KW-0862">Zinc</keyword>